<evidence type="ECO:0000313" key="1">
    <source>
        <dbReference type="EMBL" id="PWW10896.1"/>
    </source>
</evidence>
<sequence>MPGMTAFKEQRATVLNFFMVFILVKITKGELSVISKQANYLLFCAVKYICIQKNDLRHKIRN</sequence>
<comment type="caution">
    <text evidence="1">The sequence shown here is derived from an EMBL/GenBank/DDBJ whole genome shotgun (WGS) entry which is preliminary data.</text>
</comment>
<dbReference type="EMBL" id="QGTS01000003">
    <property type="protein sequence ID" value="PWW10896.1"/>
    <property type="molecule type" value="Genomic_DNA"/>
</dbReference>
<accession>A0A317Q995</accession>
<name>A0A317Q995_9ENTR</name>
<keyword evidence="2" id="KW-1185">Reference proteome</keyword>
<evidence type="ECO:0000313" key="2">
    <source>
        <dbReference type="Proteomes" id="UP000246744"/>
    </source>
</evidence>
<reference evidence="1 2" key="1">
    <citation type="submission" date="2018-05" db="EMBL/GenBank/DDBJ databases">
        <title>Genomic Encyclopedia of Type Strains, Phase IV (KMG-IV): sequencing the most valuable type-strain genomes for metagenomic binning, comparative biology and taxonomic classification.</title>
        <authorList>
            <person name="Goeker M."/>
        </authorList>
    </citation>
    <scope>NUCLEOTIDE SEQUENCE [LARGE SCALE GENOMIC DNA]</scope>
    <source>
        <strain evidence="1 2">DSM 19579</strain>
    </source>
</reference>
<gene>
    <name evidence="1" type="ORF">DES37_103273</name>
</gene>
<dbReference type="AlphaFoldDB" id="A0A317Q995"/>
<dbReference type="Proteomes" id="UP000246744">
    <property type="component" value="Unassembled WGS sequence"/>
</dbReference>
<proteinExistence type="predicted"/>
<protein>
    <submittedName>
        <fullName evidence="1">Uncharacterized protein</fullName>
    </submittedName>
</protein>
<organism evidence="1 2">
    <name type="scientific">Mangrovibacter plantisponsor</name>
    <dbReference type="NCBI Taxonomy" id="451513"/>
    <lineage>
        <taxon>Bacteria</taxon>
        <taxon>Pseudomonadati</taxon>
        <taxon>Pseudomonadota</taxon>
        <taxon>Gammaproteobacteria</taxon>
        <taxon>Enterobacterales</taxon>
        <taxon>Enterobacteriaceae</taxon>
        <taxon>Mangrovibacter</taxon>
    </lineage>
</organism>